<comment type="caution">
    <text evidence="1">The sequence shown here is derived from an EMBL/GenBank/DDBJ whole genome shotgun (WGS) entry which is preliminary data.</text>
</comment>
<dbReference type="AlphaFoldDB" id="A0A9X6B573"/>
<dbReference type="EMBL" id="MUAU01000124">
    <property type="protein sequence ID" value="OOR72350.1"/>
    <property type="molecule type" value="Genomic_DNA"/>
</dbReference>
<accession>A0A9X6B573</accession>
<organism evidence="1 2">
    <name type="scientific">Bacillus cereus</name>
    <dbReference type="NCBI Taxonomy" id="1396"/>
    <lineage>
        <taxon>Bacteria</taxon>
        <taxon>Bacillati</taxon>
        <taxon>Bacillota</taxon>
        <taxon>Bacilli</taxon>
        <taxon>Bacillales</taxon>
        <taxon>Bacillaceae</taxon>
        <taxon>Bacillus</taxon>
        <taxon>Bacillus cereus group</taxon>
    </lineage>
</organism>
<proteinExistence type="predicted"/>
<name>A0A9X6B573_BACCE</name>
<protein>
    <submittedName>
        <fullName evidence="1">Uncharacterized protein</fullName>
    </submittedName>
</protein>
<dbReference type="Proteomes" id="UP000190641">
    <property type="component" value="Unassembled WGS sequence"/>
</dbReference>
<gene>
    <name evidence="1" type="ORF">BLX06_25335</name>
</gene>
<sequence length="98" mass="11398">MAISTADYELYVSQVNRGVHIFKNSICTLDIFIYVSYFAHLSAFSELQYCKIIINDCGKKKIFMNALVAYIYHTYSLWSDEKIEYAGFLGFESMTRYA</sequence>
<reference evidence="1 2" key="1">
    <citation type="submission" date="2017-01" db="EMBL/GenBank/DDBJ databases">
        <title>Bacillus cereus isolates.</title>
        <authorList>
            <person name="Beno S.M."/>
        </authorList>
    </citation>
    <scope>NUCLEOTIDE SEQUENCE [LARGE SCALE GENOMIC DNA]</scope>
    <source>
        <strain evidence="1 2">FSL K6-1030</strain>
    </source>
</reference>
<evidence type="ECO:0000313" key="2">
    <source>
        <dbReference type="Proteomes" id="UP000190641"/>
    </source>
</evidence>
<evidence type="ECO:0000313" key="1">
    <source>
        <dbReference type="EMBL" id="OOR72350.1"/>
    </source>
</evidence>